<feature type="compositionally biased region" description="Polar residues" evidence="3">
    <location>
        <begin position="1"/>
        <end position="12"/>
    </location>
</feature>
<keyword evidence="7" id="KW-1185">Reference proteome</keyword>
<evidence type="ECO:0000256" key="1">
    <source>
        <dbReference type="ARBA" id="ARBA00022723"/>
    </source>
</evidence>
<dbReference type="PANTHER" id="PTHR10587">
    <property type="entry name" value="GLYCOSYL TRANSFERASE-RELATED"/>
    <property type="match status" value="1"/>
</dbReference>
<dbReference type="Pfam" id="PF01522">
    <property type="entry name" value="Polysacc_deac_1"/>
    <property type="match status" value="1"/>
</dbReference>
<feature type="region of interest" description="Disordered" evidence="3">
    <location>
        <begin position="1"/>
        <end position="22"/>
    </location>
</feature>
<dbReference type="InterPro" id="IPR011330">
    <property type="entry name" value="Glyco_hydro/deAcase_b/a-brl"/>
</dbReference>
<dbReference type="AlphaFoldDB" id="A0A4R4FHP8"/>
<dbReference type="EMBL" id="SMMX01000001">
    <property type="protein sequence ID" value="TDA23264.1"/>
    <property type="molecule type" value="Genomic_DNA"/>
</dbReference>
<dbReference type="GO" id="GO:0016810">
    <property type="term" value="F:hydrolase activity, acting on carbon-nitrogen (but not peptide) bonds"/>
    <property type="evidence" value="ECO:0007669"/>
    <property type="project" value="InterPro"/>
</dbReference>
<dbReference type="Proteomes" id="UP000295710">
    <property type="component" value="Unassembled WGS sequence"/>
</dbReference>
<sequence>MNQQTEMTVTHTGSRRISQHRKRAKLHRNLKIGISCAAAILLGFTAFLTVRAYTQPIDITLKLDKAVITQGEELPALKATAVYKGKSPDKMLDKKRKLTIKDFIKELNSGKYYTLSYNADASVDNTYPVKIILNKDFQKRMKEKWASRVRLDVQDGTLVVKNKLGKWEGKRFRLNSGEYMAGDFLASGGHTYYFDENGDMVTGQRQIGLKQCTFDKDGRLTSKGEASVQPDRPMIALTFDDGPGERTQELLDVLERYNAHATFFMQGMNVPKYPDAVKKMLETGCELGNHTYNHPDLTKQKPEKIKKQIEDTNAAIQNICGQPADVLRPPYGAINDAVRADAGMPMVLWSVDTLDWKTKDTAATIESIRSSASDGAVILLHDIHSFSVDAALAVIPELTRQGYQLVTVSEMAAAKGVSLENGKTYGSF</sequence>
<evidence type="ECO:0000256" key="2">
    <source>
        <dbReference type="ARBA" id="ARBA00022801"/>
    </source>
</evidence>
<evidence type="ECO:0000313" key="7">
    <source>
        <dbReference type="Proteomes" id="UP000295710"/>
    </source>
</evidence>
<dbReference type="SUPFAM" id="SSF88713">
    <property type="entry name" value="Glycoside hydrolase/deacetylase"/>
    <property type="match status" value="1"/>
</dbReference>
<evidence type="ECO:0000256" key="3">
    <source>
        <dbReference type="SAM" id="MobiDB-lite"/>
    </source>
</evidence>
<feature type="domain" description="NodB homology" evidence="5">
    <location>
        <begin position="233"/>
        <end position="406"/>
    </location>
</feature>
<dbReference type="Gene3D" id="3.20.20.370">
    <property type="entry name" value="Glycoside hydrolase/deacetylase"/>
    <property type="match status" value="1"/>
</dbReference>
<feature type="transmembrane region" description="Helical" evidence="4">
    <location>
        <begin position="30"/>
        <end position="53"/>
    </location>
</feature>
<dbReference type="SUPFAM" id="SSF69360">
    <property type="entry name" value="Cell wall binding repeat"/>
    <property type="match status" value="1"/>
</dbReference>
<evidence type="ECO:0000313" key="6">
    <source>
        <dbReference type="EMBL" id="TDA23264.1"/>
    </source>
</evidence>
<feature type="compositionally biased region" description="Basic residues" evidence="3">
    <location>
        <begin position="13"/>
        <end position="22"/>
    </location>
</feature>
<dbReference type="RefSeq" id="WP_132273880.1">
    <property type="nucleotide sequence ID" value="NZ_JAOBST010000012.1"/>
</dbReference>
<dbReference type="GO" id="GO:0016020">
    <property type="term" value="C:membrane"/>
    <property type="evidence" value="ECO:0007669"/>
    <property type="project" value="TreeGrafter"/>
</dbReference>
<dbReference type="Gene3D" id="2.10.270.10">
    <property type="entry name" value="Cholin Binding"/>
    <property type="match status" value="1"/>
</dbReference>
<protein>
    <recommendedName>
        <fullName evidence="5">NodB homology domain-containing protein</fullName>
    </recommendedName>
</protein>
<evidence type="ECO:0000259" key="5">
    <source>
        <dbReference type="PROSITE" id="PS51677"/>
    </source>
</evidence>
<gene>
    <name evidence="6" type="ORF">E1963_00480</name>
</gene>
<reference evidence="6 7" key="1">
    <citation type="journal article" date="2016" name="Nat. Microbiol.">
        <title>The Mouse Intestinal Bacterial Collection (miBC) provides host-specific insight into cultured diversity and functional potential of the gut microbiota.</title>
        <authorList>
            <person name="Lagkouvardos I."/>
            <person name="Pukall R."/>
            <person name="Abt B."/>
            <person name="Foesel B.U."/>
            <person name="Meier-Kolthoff J.P."/>
            <person name="Kumar N."/>
            <person name="Bresciani A."/>
            <person name="Martinez I."/>
            <person name="Just S."/>
            <person name="Ziegler C."/>
            <person name="Brugiroux S."/>
            <person name="Garzetti D."/>
            <person name="Wenning M."/>
            <person name="Bui T.P."/>
            <person name="Wang J."/>
            <person name="Hugenholtz F."/>
            <person name="Plugge C.M."/>
            <person name="Peterson D.A."/>
            <person name="Hornef M.W."/>
            <person name="Baines J.F."/>
            <person name="Smidt H."/>
            <person name="Walter J."/>
            <person name="Kristiansen K."/>
            <person name="Nielsen H.B."/>
            <person name="Haller D."/>
            <person name="Overmann J."/>
            <person name="Stecher B."/>
            <person name="Clavel T."/>
        </authorList>
    </citation>
    <scope>NUCLEOTIDE SEQUENCE [LARGE SCALE GENOMIC DNA]</scope>
    <source>
        <strain evidence="6 7">DSM 28560</strain>
    </source>
</reference>
<dbReference type="InterPro" id="IPR002509">
    <property type="entry name" value="NODB_dom"/>
</dbReference>
<keyword evidence="1" id="KW-0479">Metal-binding</keyword>
<keyword evidence="2" id="KW-0378">Hydrolase</keyword>
<dbReference type="PROSITE" id="PS51677">
    <property type="entry name" value="NODB"/>
    <property type="match status" value="1"/>
</dbReference>
<organism evidence="6 7">
    <name type="scientific">Extibacter muris</name>
    <dbReference type="NCBI Taxonomy" id="1796622"/>
    <lineage>
        <taxon>Bacteria</taxon>
        <taxon>Bacillati</taxon>
        <taxon>Bacillota</taxon>
        <taxon>Clostridia</taxon>
        <taxon>Lachnospirales</taxon>
        <taxon>Lachnospiraceae</taxon>
        <taxon>Extibacter</taxon>
    </lineage>
</organism>
<dbReference type="InterPro" id="IPR050248">
    <property type="entry name" value="Polysacc_deacetylase_ArnD"/>
</dbReference>
<name>A0A4R4FHP8_9FIRM</name>
<accession>A0A4R4FHP8</accession>
<dbReference type="GO" id="GO:0005975">
    <property type="term" value="P:carbohydrate metabolic process"/>
    <property type="evidence" value="ECO:0007669"/>
    <property type="project" value="InterPro"/>
</dbReference>
<dbReference type="PANTHER" id="PTHR10587:SF133">
    <property type="entry name" value="CHITIN DEACETYLASE 1-RELATED"/>
    <property type="match status" value="1"/>
</dbReference>
<keyword evidence="4" id="KW-1133">Transmembrane helix</keyword>
<dbReference type="GO" id="GO:0046872">
    <property type="term" value="F:metal ion binding"/>
    <property type="evidence" value="ECO:0007669"/>
    <property type="project" value="UniProtKB-KW"/>
</dbReference>
<proteinExistence type="predicted"/>
<dbReference type="CDD" id="cd10954">
    <property type="entry name" value="CE4_CtAXE_like"/>
    <property type="match status" value="1"/>
</dbReference>
<comment type="caution">
    <text evidence="6">The sequence shown here is derived from an EMBL/GenBank/DDBJ whole genome shotgun (WGS) entry which is preliminary data.</text>
</comment>
<keyword evidence="4" id="KW-0472">Membrane</keyword>
<evidence type="ECO:0000256" key="4">
    <source>
        <dbReference type="SAM" id="Phobius"/>
    </source>
</evidence>
<keyword evidence="4" id="KW-0812">Transmembrane</keyword>